<gene>
    <name evidence="2" type="ORF">EDC25_12824</name>
</gene>
<evidence type="ECO:0000256" key="1">
    <source>
        <dbReference type="SAM" id="MobiDB-lite"/>
    </source>
</evidence>
<dbReference type="AlphaFoldDB" id="A0A4R3L1A0"/>
<accession>A0A4R3L1A0</accession>
<sequence>MLTTADARAAYLAAYATAFYGFHYLPEQAPALWEDTWIWFETLNGRGGISDREAPFLHHLLTSTRQFERAEQVRRRHPQAALPPTPPIHRAADFDPGGCVRRRRGRSRRRR</sequence>
<comment type="caution">
    <text evidence="2">The sequence shown here is derived from an EMBL/GenBank/DDBJ whole genome shotgun (WGS) entry which is preliminary data.</text>
</comment>
<reference evidence="2 3" key="1">
    <citation type="submission" date="2019-03" db="EMBL/GenBank/DDBJ databases">
        <title>Genomic Encyclopedia of Type Strains, Phase IV (KMG-IV): sequencing the most valuable type-strain genomes for metagenomic binning, comparative biology and taxonomic classification.</title>
        <authorList>
            <person name="Goeker M."/>
        </authorList>
    </citation>
    <scope>NUCLEOTIDE SEQUENCE [LARGE SCALE GENOMIC DNA]</scope>
    <source>
        <strain evidence="2 3">DSM 21944</strain>
    </source>
</reference>
<evidence type="ECO:0000313" key="3">
    <source>
        <dbReference type="Proteomes" id="UP000294599"/>
    </source>
</evidence>
<evidence type="ECO:0000313" key="2">
    <source>
        <dbReference type="EMBL" id="TCS93343.1"/>
    </source>
</evidence>
<name>A0A4R3L1A0_9GAMM</name>
<organism evidence="2 3">
    <name type="scientific">Pseudofulvimonas gallinarii</name>
    <dbReference type="NCBI Taxonomy" id="634155"/>
    <lineage>
        <taxon>Bacteria</taxon>
        <taxon>Pseudomonadati</taxon>
        <taxon>Pseudomonadota</taxon>
        <taxon>Gammaproteobacteria</taxon>
        <taxon>Lysobacterales</taxon>
        <taxon>Rhodanobacteraceae</taxon>
        <taxon>Pseudofulvimonas</taxon>
    </lineage>
</organism>
<dbReference type="EMBL" id="SMAF01000028">
    <property type="protein sequence ID" value="TCS93343.1"/>
    <property type="molecule type" value="Genomic_DNA"/>
</dbReference>
<dbReference type="Proteomes" id="UP000294599">
    <property type="component" value="Unassembled WGS sequence"/>
</dbReference>
<keyword evidence="3" id="KW-1185">Reference proteome</keyword>
<proteinExistence type="predicted"/>
<feature type="compositionally biased region" description="Basic residues" evidence="1">
    <location>
        <begin position="100"/>
        <end position="111"/>
    </location>
</feature>
<protein>
    <submittedName>
        <fullName evidence="2">Uncharacterized protein</fullName>
    </submittedName>
</protein>
<feature type="region of interest" description="Disordered" evidence="1">
    <location>
        <begin position="69"/>
        <end position="111"/>
    </location>
</feature>